<reference evidence="1 2" key="1">
    <citation type="journal article" date="2021" name="Appl. Environ. Microbiol.">
        <title>Genetic linkage and physical mapping for an oyster mushroom Pleurotus cornucopiae and QTL analysis for the trait cap color.</title>
        <authorList>
            <person name="Zhang Y."/>
            <person name="Gao W."/>
            <person name="Sonnenberg A."/>
            <person name="Chen Q."/>
            <person name="Zhang J."/>
            <person name="Huang C."/>
        </authorList>
    </citation>
    <scope>NUCLEOTIDE SEQUENCE [LARGE SCALE GENOMIC DNA]</scope>
    <source>
        <strain evidence="1">CCMSSC00406</strain>
    </source>
</reference>
<name>A0ACB7J640_PLECO</name>
<evidence type="ECO:0000313" key="1">
    <source>
        <dbReference type="EMBL" id="KAG9225730.1"/>
    </source>
</evidence>
<proteinExistence type="predicted"/>
<evidence type="ECO:0000313" key="2">
    <source>
        <dbReference type="Proteomes" id="UP000824881"/>
    </source>
</evidence>
<keyword evidence="2" id="KW-1185">Reference proteome</keyword>
<accession>A0ACB7J640</accession>
<dbReference type="EMBL" id="WQMT02000002">
    <property type="protein sequence ID" value="KAG9225730.1"/>
    <property type="molecule type" value="Genomic_DNA"/>
</dbReference>
<protein>
    <submittedName>
        <fullName evidence="1">Uncharacterized protein</fullName>
    </submittedName>
</protein>
<comment type="caution">
    <text evidence="1">The sequence shown here is derived from an EMBL/GenBank/DDBJ whole genome shotgun (WGS) entry which is preliminary data.</text>
</comment>
<sequence length="364" mass="41530">MSTWKKVSGLLKKKIIPPGIHLDLQPRQTLHSRYEIVERLGQGRYSTVWLAKDNKIGTRCAIKALTSEASGYQGFYTHELEVLQSLAKPSTRPCPNVLRLLDHFGVEGDSDHLCLVTKALGASLLVVQRTFNGRRVPAPLVRHVTRHILQALACLHDANIVHTDIKQDNIMFDSYGVEASDYLDVDVVLSDYGTATPERGDHRREIQPVALRCPEALLGCEWTTKADIWNLGCIVFELLSGTPLFRPQPQERSDGAGTITAAQYHFAYIYSHLCTDDENNGRLMKFFHLDGDRFEHFYALDPPKIRFLTTTRETLADVLRSYDLFTPHLHSFLMYMLRIHPDDRRTAKELLEHPWITTHERTCT</sequence>
<gene>
    <name evidence="1" type="ORF">CCMSSC00406_0009327</name>
</gene>
<organism evidence="1 2">
    <name type="scientific">Pleurotus cornucopiae</name>
    <name type="common">Cornucopia mushroom</name>
    <dbReference type="NCBI Taxonomy" id="5321"/>
    <lineage>
        <taxon>Eukaryota</taxon>
        <taxon>Fungi</taxon>
        <taxon>Dikarya</taxon>
        <taxon>Basidiomycota</taxon>
        <taxon>Agaricomycotina</taxon>
        <taxon>Agaricomycetes</taxon>
        <taxon>Agaricomycetidae</taxon>
        <taxon>Agaricales</taxon>
        <taxon>Pleurotineae</taxon>
        <taxon>Pleurotaceae</taxon>
        <taxon>Pleurotus</taxon>
    </lineage>
</organism>
<dbReference type="Proteomes" id="UP000824881">
    <property type="component" value="Unassembled WGS sequence"/>
</dbReference>